<dbReference type="PANTHER" id="PTHR47916:SF4">
    <property type="entry name" value="FRUCTOSE-BISPHOSPHATE ALDOLASE CLASS 1"/>
    <property type="match status" value="1"/>
</dbReference>
<dbReference type="GO" id="GO:0006096">
    <property type="term" value="P:glycolytic process"/>
    <property type="evidence" value="ECO:0007669"/>
    <property type="project" value="UniProtKB-KW"/>
</dbReference>
<dbReference type="InterPro" id="IPR002915">
    <property type="entry name" value="DeoC/FbaB/LacD_aldolase"/>
</dbReference>
<evidence type="ECO:0000313" key="7">
    <source>
        <dbReference type="Proteomes" id="UP000001021"/>
    </source>
</evidence>
<dbReference type="EC" id="4.1.2.13" evidence="1"/>
<dbReference type="CDD" id="cd00958">
    <property type="entry name" value="DhnA"/>
    <property type="match status" value="1"/>
</dbReference>
<keyword evidence="3" id="KW-0704">Schiff base</keyword>
<dbReference type="InterPro" id="IPR041720">
    <property type="entry name" value="FbaB-like"/>
</dbReference>
<evidence type="ECO:0000313" key="6">
    <source>
        <dbReference type="EMBL" id="CAI26553.1"/>
    </source>
</evidence>
<dbReference type="SMART" id="SM01133">
    <property type="entry name" value="DeoC"/>
    <property type="match status" value="1"/>
</dbReference>
<proteinExistence type="inferred from homology"/>
<dbReference type="InterPro" id="IPR050456">
    <property type="entry name" value="DeoC/FbaB_aldolase"/>
</dbReference>
<name>A0A0H3LYZ4_EHRRW</name>
<dbReference type="SUPFAM" id="SSF51569">
    <property type="entry name" value="Aldolase"/>
    <property type="match status" value="1"/>
</dbReference>
<protein>
    <recommendedName>
        <fullName evidence="1">fructose-bisphosphate aldolase</fullName>
        <ecNumber evidence="1">4.1.2.13</ecNumber>
    </recommendedName>
</protein>
<dbReference type="Proteomes" id="UP000001021">
    <property type="component" value="Chromosome"/>
</dbReference>
<comment type="similarity">
    <text evidence="4">Belongs to the DeoC/FbaB aldolase family. FbaB subfamily.</text>
</comment>
<dbReference type="Pfam" id="PF01791">
    <property type="entry name" value="DeoC"/>
    <property type="match status" value="1"/>
</dbReference>
<dbReference type="AlphaFoldDB" id="A0A0H3LYZ4"/>
<dbReference type="PIRSF" id="PIRSF038992">
    <property type="entry name" value="Aldolase_Ia"/>
    <property type="match status" value="1"/>
</dbReference>
<dbReference type="eggNOG" id="COG1830">
    <property type="taxonomic scope" value="Bacteria"/>
</dbReference>
<organism evidence="6 7">
    <name type="scientific">Ehrlichia ruminantium (strain Welgevonden)</name>
    <dbReference type="NCBI Taxonomy" id="254945"/>
    <lineage>
        <taxon>Bacteria</taxon>
        <taxon>Pseudomonadati</taxon>
        <taxon>Pseudomonadota</taxon>
        <taxon>Alphaproteobacteria</taxon>
        <taxon>Rickettsiales</taxon>
        <taxon>Anaplasmataceae</taxon>
        <taxon>Ehrlichia</taxon>
    </lineage>
</organism>
<feature type="active site" description="Proton donor" evidence="5">
    <location>
        <position position="174"/>
    </location>
</feature>
<dbReference type="KEGG" id="eru:Erum0650"/>
<evidence type="ECO:0000256" key="1">
    <source>
        <dbReference type="ARBA" id="ARBA00013068"/>
    </source>
</evidence>
<evidence type="ECO:0000256" key="4">
    <source>
        <dbReference type="ARBA" id="ARBA00049653"/>
    </source>
</evidence>
<keyword evidence="7" id="KW-1185">Reference proteome</keyword>
<reference evidence="6 7" key="1">
    <citation type="journal article" date="2006" name="J. Bacteriol.">
        <title>Comparative genomic analysis of three strains of Ehrlichia ruminantium reveals an active process of genome size plasticity.</title>
        <authorList>
            <person name="Frutos R."/>
            <person name="Viari A."/>
            <person name="Ferraz C."/>
            <person name="Morgat A."/>
            <person name="Eychenie S."/>
            <person name="Kandassami Y."/>
            <person name="Chantal I."/>
            <person name="Bensaid A."/>
            <person name="Coissac E."/>
            <person name="Vachiery N."/>
            <person name="Demaille J."/>
            <person name="Martinez D."/>
        </authorList>
    </citation>
    <scope>NUCLEOTIDE SEQUENCE [LARGE SCALE GENOMIC DNA]</scope>
    <source>
        <strain evidence="6 7">Welgevonden</strain>
    </source>
</reference>
<dbReference type="HOGENOM" id="CLU_057069_0_0_5"/>
<evidence type="ECO:0000256" key="2">
    <source>
        <dbReference type="ARBA" id="ARBA00023239"/>
    </source>
</evidence>
<dbReference type="InterPro" id="IPR013785">
    <property type="entry name" value="Aldolase_TIM"/>
</dbReference>
<dbReference type="GO" id="GO:0004332">
    <property type="term" value="F:fructose-bisphosphate aldolase activity"/>
    <property type="evidence" value="ECO:0007669"/>
    <property type="project" value="UniProtKB-EC"/>
</dbReference>
<dbReference type="Gene3D" id="3.20.20.70">
    <property type="entry name" value="Aldolase class I"/>
    <property type="match status" value="1"/>
</dbReference>
<dbReference type="PANTHER" id="PTHR47916">
    <property type="entry name" value="FRUCTOSE-BISPHOSPHATE ALDOLASE CLASS 1"/>
    <property type="match status" value="1"/>
</dbReference>
<gene>
    <name evidence="6" type="primary">fbaB</name>
    <name evidence="6" type="ordered locus">ERWE_CDS_00590</name>
</gene>
<dbReference type="EMBL" id="CR925678">
    <property type="protein sequence ID" value="CAI26553.1"/>
    <property type="molecule type" value="Genomic_DNA"/>
</dbReference>
<dbReference type="RefSeq" id="WP_011154749.1">
    <property type="nucleotide sequence ID" value="NC_005295.2"/>
</dbReference>
<feature type="active site" description="Schiff-base intermediate with dihydroxyacetone-P" evidence="5">
    <location>
        <position position="207"/>
    </location>
</feature>
<dbReference type="KEGG" id="erw:ERWE_CDS_00590"/>
<evidence type="ECO:0000256" key="5">
    <source>
        <dbReference type="PIRSR" id="PIRSR038992-1"/>
    </source>
</evidence>
<sequence length="300" mass="32476">MIISNHIKDIIRFYESENPGVKTNLIRILSHGKVGGTGRLLVLPVDQGLEHGPTRSFARNPDSYDPHYHFQLAIDGGFSAFAAPIGMLEAGASTYAGSIPLILKINSSIALSPRSSFPDQVVTSCIKDALRLGCVAIGLTIYPGSHNFFSMVREVRSLITEAKSSGLAVVIWSYPRGEDLSKQGETAIDTVAYAAHIAASLGAHIIKVKLPTSHIEKDPVPCDVSSLEQRVEYVKLSCFAGRRIVVFSGGESKSDEELFQEIQSIKLGKGNGSIIGRNSFQRSKNDAISMVDKIAQIYNS</sequence>
<evidence type="ECO:0000256" key="3">
    <source>
        <dbReference type="ARBA" id="ARBA00023270"/>
    </source>
</evidence>
<keyword evidence="2" id="KW-0456">Lyase</keyword>
<dbReference type="GeneID" id="33058206"/>
<dbReference type="NCBIfam" id="NF006704">
    <property type="entry name" value="PRK09250.1-1"/>
    <property type="match status" value="1"/>
</dbReference>
<accession>A0A0H3LYZ4</accession>